<evidence type="ECO:0000313" key="1">
    <source>
        <dbReference type="EMBL" id="KAE8981886.1"/>
    </source>
</evidence>
<comment type="caution">
    <text evidence="1">The sequence shown here is derived from an EMBL/GenBank/DDBJ whole genome shotgun (WGS) entry which is preliminary data.</text>
</comment>
<gene>
    <name evidence="1" type="ORF">PF011_g21848</name>
</gene>
<evidence type="ECO:0000313" key="2">
    <source>
        <dbReference type="Proteomes" id="UP000460718"/>
    </source>
</evidence>
<accession>A0A6A3IFU5</accession>
<proteinExistence type="predicted"/>
<sequence length="31" mass="3347">MMWRGSGYFEDMVLSVKKTLVLALGASTLAA</sequence>
<organism evidence="1 2">
    <name type="scientific">Phytophthora fragariae</name>
    <dbReference type="NCBI Taxonomy" id="53985"/>
    <lineage>
        <taxon>Eukaryota</taxon>
        <taxon>Sar</taxon>
        <taxon>Stramenopiles</taxon>
        <taxon>Oomycota</taxon>
        <taxon>Peronosporomycetes</taxon>
        <taxon>Peronosporales</taxon>
        <taxon>Peronosporaceae</taxon>
        <taxon>Phytophthora</taxon>
    </lineage>
</organism>
<reference evidence="1 2" key="1">
    <citation type="submission" date="2018-09" db="EMBL/GenBank/DDBJ databases">
        <title>Genomic investigation of the strawberry pathogen Phytophthora fragariae indicates pathogenicity is determined by transcriptional variation in three key races.</title>
        <authorList>
            <person name="Adams T.M."/>
            <person name="Armitage A.D."/>
            <person name="Sobczyk M.K."/>
            <person name="Bates H.J."/>
            <person name="Dunwell J.M."/>
            <person name="Nellist C.F."/>
            <person name="Harrison R.J."/>
        </authorList>
    </citation>
    <scope>NUCLEOTIDE SEQUENCE [LARGE SCALE GENOMIC DNA]</scope>
    <source>
        <strain evidence="1 2">SCRP245</strain>
    </source>
</reference>
<dbReference type="Proteomes" id="UP000460718">
    <property type="component" value="Unassembled WGS sequence"/>
</dbReference>
<name>A0A6A3IFU5_9STRA</name>
<protein>
    <submittedName>
        <fullName evidence="1">Uncharacterized protein</fullName>
    </submittedName>
</protein>
<dbReference type="AlphaFoldDB" id="A0A6A3IFU5"/>
<dbReference type="EMBL" id="QXFW01002113">
    <property type="protein sequence ID" value="KAE8981886.1"/>
    <property type="molecule type" value="Genomic_DNA"/>
</dbReference>